<dbReference type="PROSITE" id="PS51898">
    <property type="entry name" value="TYR_RECOMBINASE"/>
    <property type="match status" value="1"/>
</dbReference>
<feature type="domain" description="Tyr recombinase" evidence="2">
    <location>
        <begin position="1"/>
        <end position="77"/>
    </location>
</feature>
<dbReference type="InterPro" id="IPR002104">
    <property type="entry name" value="Integrase_catalytic"/>
</dbReference>
<dbReference type="SUPFAM" id="SSF56349">
    <property type="entry name" value="DNA breaking-rejoining enzymes"/>
    <property type="match status" value="1"/>
</dbReference>
<gene>
    <name evidence="3" type="ORF">UFOPK1493_02355</name>
</gene>
<organism evidence="3">
    <name type="scientific">freshwater metagenome</name>
    <dbReference type="NCBI Taxonomy" id="449393"/>
    <lineage>
        <taxon>unclassified sequences</taxon>
        <taxon>metagenomes</taxon>
        <taxon>ecological metagenomes</taxon>
    </lineage>
</organism>
<protein>
    <submittedName>
        <fullName evidence="3">Unannotated protein</fullName>
    </submittedName>
</protein>
<dbReference type="EMBL" id="CAEZSR010000093">
    <property type="protein sequence ID" value="CAB4570460.1"/>
    <property type="molecule type" value="Genomic_DNA"/>
</dbReference>
<proteinExistence type="predicted"/>
<dbReference type="GO" id="GO:0003677">
    <property type="term" value="F:DNA binding"/>
    <property type="evidence" value="ECO:0007669"/>
    <property type="project" value="InterPro"/>
</dbReference>
<evidence type="ECO:0000259" key="2">
    <source>
        <dbReference type="PROSITE" id="PS51898"/>
    </source>
</evidence>
<dbReference type="GO" id="GO:0015074">
    <property type="term" value="P:DNA integration"/>
    <property type="evidence" value="ECO:0007669"/>
    <property type="project" value="InterPro"/>
</dbReference>
<evidence type="ECO:0000256" key="1">
    <source>
        <dbReference type="ARBA" id="ARBA00023172"/>
    </source>
</evidence>
<reference evidence="3" key="1">
    <citation type="submission" date="2020-05" db="EMBL/GenBank/DDBJ databases">
        <authorList>
            <person name="Chiriac C."/>
            <person name="Salcher M."/>
            <person name="Ghai R."/>
            <person name="Kavagutti S V."/>
        </authorList>
    </citation>
    <scope>NUCLEOTIDE SEQUENCE</scope>
</reference>
<dbReference type="Gene3D" id="1.10.443.10">
    <property type="entry name" value="Intergrase catalytic core"/>
    <property type="match status" value="1"/>
</dbReference>
<name>A0A6J6E1T2_9ZZZZ</name>
<keyword evidence="1" id="KW-0233">DNA recombination</keyword>
<dbReference type="GO" id="GO:0006310">
    <property type="term" value="P:DNA recombination"/>
    <property type="evidence" value="ECO:0007669"/>
    <property type="project" value="UniProtKB-KW"/>
</dbReference>
<accession>A0A6J6E1T2</accession>
<dbReference type="InterPro" id="IPR013762">
    <property type="entry name" value="Integrase-like_cat_sf"/>
</dbReference>
<dbReference type="Pfam" id="PF00589">
    <property type="entry name" value="Phage_integrase"/>
    <property type="match status" value="1"/>
</dbReference>
<dbReference type="InterPro" id="IPR011010">
    <property type="entry name" value="DNA_brk_join_enz"/>
</dbReference>
<evidence type="ECO:0000313" key="3">
    <source>
        <dbReference type="EMBL" id="CAB4570460.1"/>
    </source>
</evidence>
<dbReference type="AlphaFoldDB" id="A0A6J6E1T2"/>
<sequence length="82" mass="8830">MASREFALSDLAAPLLGTDATLWHPHELRHTAASRMSEAGVPIETIADRLGHDGTRMALLIYRHATQPTASAGNAMIQHLTS</sequence>